<accession>A0A3A5M5F7</accession>
<dbReference type="EMBL" id="QZVT01000001">
    <property type="protein sequence ID" value="RJT82950.1"/>
    <property type="molecule type" value="Genomic_DNA"/>
</dbReference>
<gene>
    <name evidence="2" type="ORF">D6T63_00345</name>
</gene>
<proteinExistence type="predicted"/>
<dbReference type="InterPro" id="IPR012495">
    <property type="entry name" value="TadE-like_dom"/>
</dbReference>
<keyword evidence="3" id="KW-1185">Reference proteome</keyword>
<dbReference type="AlphaFoldDB" id="A0A3A5M5F7"/>
<dbReference type="Proteomes" id="UP000272560">
    <property type="component" value="Unassembled WGS sequence"/>
</dbReference>
<dbReference type="Pfam" id="PF07811">
    <property type="entry name" value="TadE"/>
    <property type="match status" value="1"/>
</dbReference>
<protein>
    <submittedName>
        <fullName evidence="2">Pilus assembly protein</fullName>
    </submittedName>
</protein>
<comment type="caution">
    <text evidence="2">The sequence shown here is derived from an EMBL/GenBank/DDBJ whole genome shotgun (WGS) entry which is preliminary data.</text>
</comment>
<dbReference type="OrthoDB" id="5190946at2"/>
<reference evidence="2 3" key="1">
    <citation type="submission" date="2018-09" db="EMBL/GenBank/DDBJ databases">
        <title>Novel species of Arthrobacter.</title>
        <authorList>
            <person name="Liu Q."/>
            <person name="Xin Y.-H."/>
        </authorList>
    </citation>
    <scope>NUCLEOTIDE SEQUENCE [LARGE SCALE GENOMIC DNA]</scope>
    <source>
        <strain evidence="2 3">Hz2</strain>
    </source>
</reference>
<feature type="domain" description="TadE-like" evidence="1">
    <location>
        <begin position="8"/>
        <end position="50"/>
    </location>
</feature>
<dbReference type="RefSeq" id="WP_120147056.1">
    <property type="nucleotide sequence ID" value="NZ_QZVT01000001.1"/>
</dbReference>
<organism evidence="2 3">
    <name type="scientific">Arthrobacter cheniae</name>
    <dbReference type="NCBI Taxonomy" id="1258888"/>
    <lineage>
        <taxon>Bacteria</taxon>
        <taxon>Bacillati</taxon>
        <taxon>Actinomycetota</taxon>
        <taxon>Actinomycetes</taxon>
        <taxon>Micrococcales</taxon>
        <taxon>Micrococcaceae</taxon>
        <taxon>Arthrobacter</taxon>
    </lineage>
</organism>
<name>A0A3A5M5F7_9MICC</name>
<evidence type="ECO:0000259" key="1">
    <source>
        <dbReference type="Pfam" id="PF07811"/>
    </source>
</evidence>
<sequence length="128" mass="13047">MRRHCERGAAAVEMALVLPVLILLVLGITEFGRAYNAQVTLTNAAREGVRVMAISKDPALAKARAVSASSTLHPPLPLGNVSASACSAAAATSLPPQTTVTITYQLSTLTGIAGPFTLKATGVMTCGG</sequence>
<evidence type="ECO:0000313" key="2">
    <source>
        <dbReference type="EMBL" id="RJT82950.1"/>
    </source>
</evidence>
<evidence type="ECO:0000313" key="3">
    <source>
        <dbReference type="Proteomes" id="UP000272560"/>
    </source>
</evidence>